<feature type="transmembrane region" description="Helical" evidence="1">
    <location>
        <begin position="40"/>
        <end position="58"/>
    </location>
</feature>
<dbReference type="PANTHER" id="PTHR34300">
    <property type="entry name" value="QUEUOSINE PRECURSOR TRANSPORTER-RELATED"/>
    <property type="match status" value="1"/>
</dbReference>
<dbReference type="PANTHER" id="PTHR34300:SF1">
    <property type="entry name" value="QUEUOSINE PRECURSOR TRANSPORTER"/>
    <property type="match status" value="1"/>
</dbReference>
<keyword evidence="1" id="KW-0813">Transport</keyword>
<dbReference type="EMBL" id="BSNI01000002">
    <property type="protein sequence ID" value="GLQ16521.1"/>
    <property type="molecule type" value="Genomic_DNA"/>
</dbReference>
<feature type="transmembrane region" description="Helical" evidence="1">
    <location>
        <begin position="129"/>
        <end position="152"/>
    </location>
</feature>
<dbReference type="Proteomes" id="UP001161405">
    <property type="component" value="Unassembled WGS sequence"/>
</dbReference>
<comment type="caution">
    <text evidence="2">The sequence shown here is derived from an EMBL/GenBank/DDBJ whole genome shotgun (WGS) entry which is preliminary data.</text>
</comment>
<keyword evidence="3" id="KW-1185">Reference proteome</keyword>
<accession>A0ABQ5UQ86</accession>
<proteinExistence type="inferred from homology"/>
<evidence type="ECO:0000313" key="2">
    <source>
        <dbReference type="EMBL" id="GLQ16521.1"/>
    </source>
</evidence>
<comment type="function">
    <text evidence="1">Involved in the import of queuosine (Q) precursors, required for Q precursor salvage.</text>
</comment>
<keyword evidence="1" id="KW-1003">Cell membrane</keyword>
<dbReference type="InterPro" id="IPR003744">
    <property type="entry name" value="YhhQ"/>
</dbReference>
<feature type="transmembrane region" description="Helical" evidence="1">
    <location>
        <begin position="172"/>
        <end position="197"/>
    </location>
</feature>
<dbReference type="Pfam" id="PF02592">
    <property type="entry name" value="Vut_1"/>
    <property type="match status" value="2"/>
</dbReference>
<keyword evidence="1" id="KW-0472">Membrane</keyword>
<evidence type="ECO:0000313" key="3">
    <source>
        <dbReference type="Proteomes" id="UP001161405"/>
    </source>
</evidence>
<reference evidence="2" key="1">
    <citation type="journal article" date="2014" name="Int. J. Syst. Evol. Microbiol.">
        <title>Complete genome of a new Firmicutes species belonging to the dominant human colonic microbiota ('Ruminococcus bicirculans') reveals two chromosomes and a selective capacity to utilize plant glucans.</title>
        <authorList>
            <consortium name="NISC Comparative Sequencing Program"/>
            <person name="Wegmann U."/>
            <person name="Louis P."/>
            <person name="Goesmann A."/>
            <person name="Henrissat B."/>
            <person name="Duncan S.H."/>
            <person name="Flint H.J."/>
        </authorList>
    </citation>
    <scope>NUCLEOTIDE SEQUENCE</scope>
    <source>
        <strain evidence="2">NBRC 107169</strain>
    </source>
</reference>
<comment type="subcellular location">
    <subcellularLocation>
        <location evidence="1">Cell inner membrane</location>
        <topology evidence="1">Multi-pass membrane protein</topology>
    </subcellularLocation>
</comment>
<protein>
    <recommendedName>
        <fullName evidence="1">Probable queuosine precursor transporter</fullName>
        <shortName evidence="1">Q precursor transporter</shortName>
    </recommendedName>
</protein>
<keyword evidence="1" id="KW-1133">Transmembrane helix</keyword>
<comment type="similarity">
    <text evidence="1">Belongs to the vitamin uptake transporter (VUT/ECF) (TC 2.A.88) family. Q precursor transporter subfamily.</text>
</comment>
<gene>
    <name evidence="2" type="ORF">GCM10007879_07700</name>
</gene>
<dbReference type="HAMAP" id="MF_02088">
    <property type="entry name" value="Q_prec_transport"/>
    <property type="match status" value="1"/>
</dbReference>
<feature type="transmembrane region" description="Helical" evidence="1">
    <location>
        <begin position="65"/>
        <end position="82"/>
    </location>
</feature>
<feature type="transmembrane region" description="Helical" evidence="1">
    <location>
        <begin position="88"/>
        <end position="108"/>
    </location>
</feature>
<keyword evidence="1" id="KW-0997">Cell inner membrane</keyword>
<name>A0ABQ5UQ86_9HYPH</name>
<reference evidence="2" key="2">
    <citation type="submission" date="2023-01" db="EMBL/GenBank/DDBJ databases">
        <title>Draft genome sequence of Maritalea porphyrae strain NBRC 107169.</title>
        <authorList>
            <person name="Sun Q."/>
            <person name="Mori K."/>
        </authorList>
    </citation>
    <scope>NUCLEOTIDE SEQUENCE</scope>
    <source>
        <strain evidence="2">NBRC 107169</strain>
    </source>
</reference>
<sequence length="215" mass="22974">MLARFFVAVAAMAIVVAASNYLVAIPVVIQLGPLDLQEILTWGAFTYPFAFLVTDLTNRHFGPKSARIVVLVGFSLAVYLSLQLANPRIAVASGSAFLIAQLLDISIFDRLRSGGAWWRAPLISSSIASAIDTAIFFSLAFAPAFVGIDNFFAQADSSLGFGVPLLSVGAEVPLYVSLGLGDLIVKGLMVFALLAPYNFLRQFVSDRQLAQKVAA</sequence>
<organism evidence="2 3">
    <name type="scientific">Maritalea porphyrae</name>
    <dbReference type="NCBI Taxonomy" id="880732"/>
    <lineage>
        <taxon>Bacteria</taxon>
        <taxon>Pseudomonadati</taxon>
        <taxon>Pseudomonadota</taxon>
        <taxon>Alphaproteobacteria</taxon>
        <taxon>Hyphomicrobiales</taxon>
        <taxon>Devosiaceae</taxon>
        <taxon>Maritalea</taxon>
    </lineage>
</organism>
<evidence type="ECO:0000256" key="1">
    <source>
        <dbReference type="HAMAP-Rule" id="MF_02088"/>
    </source>
</evidence>
<dbReference type="RefSeq" id="WP_284362169.1">
    <property type="nucleotide sequence ID" value="NZ_BSNI01000002.1"/>
</dbReference>
<keyword evidence="1" id="KW-0812">Transmembrane</keyword>